<dbReference type="InterPro" id="IPR050372">
    <property type="entry name" value="Neurexin-related_CASP"/>
</dbReference>
<evidence type="ECO:0000313" key="3">
    <source>
        <dbReference type="EMBL" id="GAV03550.1"/>
    </source>
</evidence>
<dbReference type="PROSITE" id="PS50025">
    <property type="entry name" value="LAM_G_DOMAIN"/>
    <property type="match status" value="2"/>
</dbReference>
<dbReference type="CDD" id="cd00110">
    <property type="entry name" value="LamG"/>
    <property type="match status" value="2"/>
</dbReference>
<dbReference type="InterPro" id="IPR013320">
    <property type="entry name" value="ConA-like_dom_sf"/>
</dbReference>
<dbReference type="Gene3D" id="2.60.120.200">
    <property type="match status" value="2"/>
</dbReference>
<keyword evidence="4" id="KW-1185">Reference proteome</keyword>
<dbReference type="EMBL" id="BDGG01000009">
    <property type="protein sequence ID" value="GAV03550.1"/>
    <property type="molecule type" value="Genomic_DNA"/>
</dbReference>
<dbReference type="Pfam" id="PF02210">
    <property type="entry name" value="Laminin_G_2"/>
    <property type="match status" value="2"/>
</dbReference>
<gene>
    <name evidence="3" type="primary">RvY_13953-1</name>
    <name evidence="3" type="synonym">RvY_13953.1</name>
    <name evidence="3" type="ORF">RvY_13953</name>
</gene>
<evidence type="ECO:0000313" key="4">
    <source>
        <dbReference type="Proteomes" id="UP000186922"/>
    </source>
</evidence>
<organism evidence="3 4">
    <name type="scientific">Ramazzottius varieornatus</name>
    <name type="common">Water bear</name>
    <name type="synonym">Tardigrade</name>
    <dbReference type="NCBI Taxonomy" id="947166"/>
    <lineage>
        <taxon>Eukaryota</taxon>
        <taxon>Metazoa</taxon>
        <taxon>Ecdysozoa</taxon>
        <taxon>Tardigrada</taxon>
        <taxon>Eutardigrada</taxon>
        <taxon>Parachela</taxon>
        <taxon>Hypsibioidea</taxon>
        <taxon>Ramazzottiidae</taxon>
        <taxon>Ramazzottius</taxon>
    </lineage>
</organism>
<proteinExistence type="predicted"/>
<dbReference type="SUPFAM" id="SSF49899">
    <property type="entry name" value="Concanavalin A-like lectins/glucanases"/>
    <property type="match status" value="2"/>
</dbReference>
<dbReference type="Proteomes" id="UP000186922">
    <property type="component" value="Unassembled WGS sequence"/>
</dbReference>
<dbReference type="SMART" id="SM00282">
    <property type="entry name" value="LamG"/>
    <property type="match status" value="2"/>
</dbReference>
<sequence length="365" mass="39633">MVQFDVKAGAGSGFLLYAAEYPTEQTMSFLSLFMASWTLYFRFNVGNDVTKSISLPLPSHVMDQWISVEVGKNASLAWMTVDGRTTTADLSQVSLRQLRIFTHLYVGGVPSSIRTAPSAAVAGLSSFDGCIAALSINKRALAVAEALGGLNVADCQGERCASARCTSLADGVGGWPLTVQPEGPSFVTIAEPRYQQVKRTLSYLSLSFRTGQSDGMLIWTGKVVNSHSDYLGLGLVGGYMQVVLNLGWQSKRALLSPPPQRYDDNSWHHMIFSREGSNLSLIMDASSFLNANVFVPGSYKELDTDGLYHLGSFPSGLSLYQETLGYFSRPFTGCISNVTFAADTPLQPLSSSPFDNIQPFTRCFN</sequence>
<dbReference type="PANTHER" id="PTHR15036">
    <property type="entry name" value="PIKACHURIN-LIKE PROTEIN"/>
    <property type="match status" value="1"/>
</dbReference>
<accession>A0A1D1VPR6</accession>
<dbReference type="OrthoDB" id="5989513at2759"/>
<protein>
    <recommendedName>
        <fullName evidence="2">Laminin G domain-containing protein</fullName>
    </recommendedName>
</protein>
<dbReference type="AlphaFoldDB" id="A0A1D1VPR6"/>
<feature type="domain" description="Laminin G" evidence="2">
    <location>
        <begin position="1"/>
        <end position="155"/>
    </location>
</feature>
<evidence type="ECO:0000259" key="2">
    <source>
        <dbReference type="PROSITE" id="PS50025"/>
    </source>
</evidence>
<comment type="caution">
    <text evidence="1">Lacks conserved residue(s) required for the propagation of feature annotation.</text>
</comment>
<dbReference type="PANTHER" id="PTHR15036:SF93">
    <property type="entry name" value="EYS PROTEIN"/>
    <property type="match status" value="1"/>
</dbReference>
<feature type="domain" description="Laminin G" evidence="2">
    <location>
        <begin position="176"/>
        <end position="363"/>
    </location>
</feature>
<evidence type="ECO:0000256" key="1">
    <source>
        <dbReference type="PROSITE-ProRule" id="PRU00122"/>
    </source>
</evidence>
<comment type="caution">
    <text evidence="3">The sequence shown here is derived from an EMBL/GenBank/DDBJ whole genome shotgun (WGS) entry which is preliminary data.</text>
</comment>
<dbReference type="InterPro" id="IPR001791">
    <property type="entry name" value="Laminin_G"/>
</dbReference>
<reference evidence="3 4" key="1">
    <citation type="journal article" date="2016" name="Nat. Commun.">
        <title>Extremotolerant tardigrade genome and improved radiotolerance of human cultured cells by tardigrade-unique protein.</title>
        <authorList>
            <person name="Hashimoto T."/>
            <person name="Horikawa D.D."/>
            <person name="Saito Y."/>
            <person name="Kuwahara H."/>
            <person name="Kozuka-Hata H."/>
            <person name="Shin-I T."/>
            <person name="Minakuchi Y."/>
            <person name="Ohishi K."/>
            <person name="Motoyama A."/>
            <person name="Aizu T."/>
            <person name="Enomoto A."/>
            <person name="Kondo K."/>
            <person name="Tanaka S."/>
            <person name="Hara Y."/>
            <person name="Koshikawa S."/>
            <person name="Sagara H."/>
            <person name="Miura T."/>
            <person name="Yokobori S."/>
            <person name="Miyagawa K."/>
            <person name="Suzuki Y."/>
            <person name="Kubo T."/>
            <person name="Oyama M."/>
            <person name="Kohara Y."/>
            <person name="Fujiyama A."/>
            <person name="Arakawa K."/>
            <person name="Katayama T."/>
            <person name="Toyoda A."/>
            <person name="Kunieda T."/>
        </authorList>
    </citation>
    <scope>NUCLEOTIDE SEQUENCE [LARGE SCALE GENOMIC DNA]</scope>
    <source>
        <strain evidence="3 4">YOKOZUNA-1</strain>
    </source>
</reference>
<dbReference type="STRING" id="947166.A0A1D1VPR6"/>
<name>A0A1D1VPR6_RAMVA</name>